<dbReference type="Pfam" id="PF26013">
    <property type="entry name" value="DUF8004"/>
    <property type="match status" value="1"/>
</dbReference>
<evidence type="ECO:0000256" key="1">
    <source>
        <dbReference type="SAM" id="MobiDB-lite"/>
    </source>
</evidence>
<dbReference type="STRING" id="1306861.A0A4U6X402"/>
<feature type="compositionally biased region" description="Low complexity" evidence="1">
    <location>
        <begin position="717"/>
        <end position="732"/>
    </location>
</feature>
<comment type="caution">
    <text evidence="3">The sequence shown here is derived from an EMBL/GenBank/DDBJ whole genome shotgun (WGS) entry which is preliminary data.</text>
</comment>
<evidence type="ECO:0000313" key="4">
    <source>
        <dbReference type="Proteomes" id="UP000310108"/>
    </source>
</evidence>
<name>A0A4U6X402_9PEZI</name>
<accession>A0A4U6X402</accession>
<keyword evidence="4" id="KW-1185">Reference proteome</keyword>
<dbReference type="OrthoDB" id="4114825at2759"/>
<organism evidence="3 4">
    <name type="scientific">Colletotrichum tanaceti</name>
    <dbReference type="NCBI Taxonomy" id="1306861"/>
    <lineage>
        <taxon>Eukaryota</taxon>
        <taxon>Fungi</taxon>
        <taxon>Dikarya</taxon>
        <taxon>Ascomycota</taxon>
        <taxon>Pezizomycotina</taxon>
        <taxon>Sordariomycetes</taxon>
        <taxon>Hypocreomycetidae</taxon>
        <taxon>Glomerellales</taxon>
        <taxon>Glomerellaceae</taxon>
        <taxon>Colletotrichum</taxon>
        <taxon>Colletotrichum destructivum species complex</taxon>
    </lineage>
</organism>
<dbReference type="PANTHER" id="PTHR39601">
    <property type="entry name" value="CHORIOGENIN HMINOR"/>
    <property type="match status" value="1"/>
</dbReference>
<gene>
    <name evidence="3" type="ORF">CTA1_3908</name>
</gene>
<protein>
    <recommendedName>
        <fullName evidence="2">DUF8004 domain-containing protein</fullName>
    </recommendedName>
</protein>
<reference evidence="3 4" key="1">
    <citation type="journal article" date="2019" name="PLoS ONE">
        <title>Comparative genome analysis indicates high evolutionary potential of pathogenicity genes in Colletotrichum tanaceti.</title>
        <authorList>
            <person name="Lelwala R.V."/>
            <person name="Korhonen P.K."/>
            <person name="Young N.D."/>
            <person name="Scott J.B."/>
            <person name="Ades P.A."/>
            <person name="Gasser R.B."/>
            <person name="Taylor P.W.J."/>
        </authorList>
    </citation>
    <scope>NUCLEOTIDE SEQUENCE [LARGE SCALE GENOMIC DNA]</scope>
    <source>
        <strain evidence="3">BRIP57314</strain>
    </source>
</reference>
<dbReference type="AlphaFoldDB" id="A0A4U6X402"/>
<feature type="domain" description="DUF8004" evidence="2">
    <location>
        <begin position="232"/>
        <end position="322"/>
    </location>
</feature>
<evidence type="ECO:0000259" key="2">
    <source>
        <dbReference type="Pfam" id="PF26013"/>
    </source>
</evidence>
<feature type="region of interest" description="Disordered" evidence="1">
    <location>
        <begin position="782"/>
        <end position="811"/>
    </location>
</feature>
<feature type="region of interest" description="Disordered" evidence="1">
    <location>
        <begin position="621"/>
        <end position="654"/>
    </location>
</feature>
<dbReference type="InterPro" id="IPR058317">
    <property type="entry name" value="DUF8004"/>
</dbReference>
<dbReference type="EMBL" id="PJEX01000440">
    <property type="protein sequence ID" value="TKW50098.1"/>
    <property type="molecule type" value="Genomic_DNA"/>
</dbReference>
<sequence>MRLLWHRSNSGTTHINMPVPPTDLSYASAFTTAGRRYPHMSLPPTSTMSTPTQDWVPKKLGITLEGRVPQNSKVKRWDGAARSCSDWDNLRRDPELWFRGGNCFVHLYGKGQSRRGPAFKVPFGALLSAKCHPFIKRFMSRDPMPESPVSFDEQYDDLDRWNALNPNEKVELYIPAPPMADKEQSFAYHLATRNFFAWIFRRSVVGEHLGTALIGLLNSMAEFRGNDQDNIQDLMSYLDEEGYLDIKGQPHQALALLNLSEFFQMRDMYIDAFSHCVGMTEELPYSSEYQHIGSVTKTLIRRAGTNMNARLSKAGGMLNLFLEEQLSETHLGLSAGGRAHLDRFRAFTKSFYTTKLGAYPPLSFDAQKNPVFEPEVLAIMRKDFQAVYELLVDENFTSAESSPILAQGGICTYQSVNDFDRRCKFQSLRHPLPLLPEPAGDKSGRRVSLQWLANSARGDKLKPDQRLVAHSALIKAMNMRNQDLLENDFVRAYRKFEEDSVSPLSRVDKVEKVSLVDARKVRWILIYATYQVLLSCTQAPPEVRDTEKAGYHLAVSTEKLPPWKEGRNLQSLLRKQVDLTTNAQRTQSVTDWASKCNAVPSLIVTPTIDIRPDVDYMARSRQEEERVSRRQSECVNSTGKGAVRSRSRSLSRSNPFRRSLSIFRKLEEQSAPASGPRKASYCEIVVHGYGNGTNAVKKKSTMPPPEVSPRTATAPRSFSTSSESSSVSEPQSLGAFSFATAESTAPPTSPEAVCKNWPNQGSPMLSPVPLRGRRRVKAVLAFAEPPRASSPRASSPRASSPHFSSPELNDKRRHSVMSYAHDYEELIKQQESDFRRHELEPLPLQIRKTSMPLHTEMHTELHAELHTDLHAESPVLGTIDFDIKPEWEQYKDLGGLTSLSPLKI</sequence>
<feature type="region of interest" description="Disordered" evidence="1">
    <location>
        <begin position="693"/>
        <end position="770"/>
    </location>
</feature>
<feature type="compositionally biased region" description="Basic and acidic residues" evidence="1">
    <location>
        <begin position="621"/>
        <end position="632"/>
    </location>
</feature>
<feature type="compositionally biased region" description="Low complexity" evidence="1">
    <location>
        <begin position="785"/>
        <end position="806"/>
    </location>
</feature>
<dbReference type="Proteomes" id="UP000310108">
    <property type="component" value="Unassembled WGS sequence"/>
</dbReference>
<proteinExistence type="predicted"/>
<evidence type="ECO:0000313" key="3">
    <source>
        <dbReference type="EMBL" id="TKW50098.1"/>
    </source>
</evidence>
<dbReference type="PANTHER" id="PTHR39601:SF1">
    <property type="entry name" value="CHORIOGENIN HMINOR"/>
    <property type="match status" value="1"/>
</dbReference>